<evidence type="ECO:0000313" key="2">
    <source>
        <dbReference type="EMBL" id="RNI32453.1"/>
    </source>
</evidence>
<keyword evidence="1" id="KW-0472">Membrane</keyword>
<dbReference type="EMBL" id="RJJE01000002">
    <property type="protein sequence ID" value="RNI32453.1"/>
    <property type="molecule type" value="Genomic_DNA"/>
</dbReference>
<feature type="transmembrane region" description="Helical" evidence="1">
    <location>
        <begin position="131"/>
        <end position="151"/>
    </location>
</feature>
<evidence type="ECO:0000256" key="1">
    <source>
        <dbReference type="SAM" id="Phobius"/>
    </source>
</evidence>
<organism evidence="2 3">
    <name type="scientific">Rufibacter immobilis</name>
    <dbReference type="NCBI Taxonomy" id="1348778"/>
    <lineage>
        <taxon>Bacteria</taxon>
        <taxon>Pseudomonadati</taxon>
        <taxon>Bacteroidota</taxon>
        <taxon>Cytophagia</taxon>
        <taxon>Cytophagales</taxon>
        <taxon>Hymenobacteraceae</taxon>
        <taxon>Rufibacter</taxon>
    </lineage>
</organism>
<comment type="caution">
    <text evidence="2">The sequence shown here is derived from an EMBL/GenBank/DDBJ whole genome shotgun (WGS) entry which is preliminary data.</text>
</comment>
<keyword evidence="1" id="KW-0812">Transmembrane</keyword>
<reference evidence="2 3" key="1">
    <citation type="submission" date="2018-11" db="EMBL/GenBank/DDBJ databases">
        <title>Rufibacter latericius sp. nov., isolated from water in Baiyang Lake.</title>
        <authorList>
            <person name="Yang Y."/>
        </authorList>
    </citation>
    <scope>NUCLEOTIDE SEQUENCE [LARGE SCALE GENOMIC DNA]</scope>
    <source>
        <strain evidence="2 3">MCC P1</strain>
    </source>
</reference>
<sequence length="221" mass="23397">MNRKILSLPGQKKLIVWLVGLLFLASCARKEVFYFSGPVVRTTATPVLSLPDSITARHLVAQDEPAPASFSASAGEPVPVISSPVNEEALLGKAPGTSLGTPVPVMVPRVQQKQVNRQWVMKAEPEKPKAGMARTGLLLGMGSFVVGIAGLSSLTRDGAILLPLSLLLALGGVVFSRKPLSWNRKHPDNLANAKGAKTGLLFSLFSIGLLVFFGALLLVLL</sequence>
<feature type="transmembrane region" description="Helical" evidence="1">
    <location>
        <begin position="158"/>
        <end position="180"/>
    </location>
</feature>
<dbReference type="AlphaFoldDB" id="A0A3M9N5I0"/>
<accession>A0A3M9N5I0</accession>
<protein>
    <submittedName>
        <fullName evidence="2">Uncharacterized protein</fullName>
    </submittedName>
</protein>
<name>A0A3M9N5I0_9BACT</name>
<proteinExistence type="predicted"/>
<dbReference type="RefSeq" id="WP_123131753.1">
    <property type="nucleotide sequence ID" value="NZ_RJJE01000002.1"/>
</dbReference>
<dbReference type="Proteomes" id="UP000271010">
    <property type="component" value="Unassembled WGS sequence"/>
</dbReference>
<dbReference type="PROSITE" id="PS51257">
    <property type="entry name" value="PROKAR_LIPOPROTEIN"/>
    <property type="match status" value="1"/>
</dbReference>
<feature type="transmembrane region" description="Helical" evidence="1">
    <location>
        <begin position="200"/>
        <end position="220"/>
    </location>
</feature>
<evidence type="ECO:0000313" key="3">
    <source>
        <dbReference type="Proteomes" id="UP000271010"/>
    </source>
</evidence>
<dbReference type="OrthoDB" id="9880755at2"/>
<gene>
    <name evidence="2" type="ORF">EFA69_03780</name>
</gene>
<keyword evidence="3" id="KW-1185">Reference proteome</keyword>
<keyword evidence="1" id="KW-1133">Transmembrane helix</keyword>